<dbReference type="SUPFAM" id="SSF50800">
    <property type="entry name" value="PK beta-barrel domain-like"/>
    <property type="match status" value="1"/>
</dbReference>
<dbReference type="Gene3D" id="2.40.33.20">
    <property type="entry name" value="PK beta-barrel domain-like"/>
    <property type="match status" value="1"/>
</dbReference>
<protein>
    <submittedName>
        <fullName evidence="2">MOSC domain-containing protein</fullName>
    </submittedName>
</protein>
<sequence length="187" mass="19865">MPQAHHLLLDGKVVAVAADRGHHFSKRVQERIVLVAGRGVEGDAHAGPFVRHRYLARRRRCLPNLRQVHLIPSELFVNLGKAGFSIAAGDLGENITTAGLDLERMPLGTLIELGPTAIVELTGLRTPCVLIDRFQAGLKRQVLSSAETGPPFESGVLGVVRAGGPVAAGDAARARLPPSPVRALPPL</sequence>
<dbReference type="PANTHER" id="PTHR36930:SF1">
    <property type="entry name" value="MOSC DOMAIN-CONTAINING PROTEIN"/>
    <property type="match status" value="1"/>
</dbReference>
<dbReference type="InterPro" id="IPR005302">
    <property type="entry name" value="MoCF_Sase_C"/>
</dbReference>
<dbReference type="InterPro" id="IPR052716">
    <property type="entry name" value="MOSC_domain"/>
</dbReference>
<name>A0ABS0PEN4_9BRAD</name>
<dbReference type="PROSITE" id="PS51340">
    <property type="entry name" value="MOSC"/>
    <property type="match status" value="1"/>
</dbReference>
<evidence type="ECO:0000313" key="2">
    <source>
        <dbReference type="EMBL" id="MBH5391756.1"/>
    </source>
</evidence>
<comment type="caution">
    <text evidence="2">The sequence shown here is derived from an EMBL/GenBank/DDBJ whole genome shotgun (WGS) entry which is preliminary data.</text>
</comment>
<dbReference type="EMBL" id="JACEGD010000056">
    <property type="protein sequence ID" value="MBH5391756.1"/>
    <property type="molecule type" value="Genomic_DNA"/>
</dbReference>
<proteinExistence type="predicted"/>
<dbReference type="InterPro" id="IPR011037">
    <property type="entry name" value="Pyrv_Knase-like_insert_dom_sf"/>
</dbReference>
<dbReference type="Proteomes" id="UP001194539">
    <property type="component" value="Unassembled WGS sequence"/>
</dbReference>
<dbReference type="PANTHER" id="PTHR36930">
    <property type="entry name" value="METAL-SULFUR CLUSTER BIOSYNTHESIS PROTEINS YUAD-RELATED"/>
    <property type="match status" value="1"/>
</dbReference>
<organism evidence="2 3">
    <name type="scientific">Bradyrhizobium diversitatis</name>
    <dbReference type="NCBI Taxonomy" id="2755406"/>
    <lineage>
        <taxon>Bacteria</taxon>
        <taxon>Pseudomonadati</taxon>
        <taxon>Pseudomonadota</taxon>
        <taxon>Alphaproteobacteria</taxon>
        <taxon>Hyphomicrobiales</taxon>
        <taxon>Nitrobacteraceae</taxon>
        <taxon>Bradyrhizobium</taxon>
    </lineage>
</organism>
<accession>A0ABS0PEN4</accession>
<reference evidence="2 3" key="1">
    <citation type="submission" date="2020-07" db="EMBL/GenBank/DDBJ databases">
        <title>Bradyrhizobium diversity isolated from nodules of indigenous legumes of Western Australia.</title>
        <authorList>
            <person name="Klepa M.S."/>
        </authorList>
    </citation>
    <scope>NUCLEOTIDE SEQUENCE [LARGE SCALE GENOMIC DNA]</scope>
    <source>
        <strain evidence="2 3">CNPSo 4019</strain>
    </source>
</reference>
<evidence type="ECO:0000259" key="1">
    <source>
        <dbReference type="PROSITE" id="PS51340"/>
    </source>
</evidence>
<keyword evidence="3" id="KW-1185">Reference proteome</keyword>
<gene>
    <name evidence="2" type="ORF">H1B27_36595</name>
</gene>
<dbReference type="Pfam" id="PF03473">
    <property type="entry name" value="MOSC"/>
    <property type="match status" value="1"/>
</dbReference>
<evidence type="ECO:0000313" key="3">
    <source>
        <dbReference type="Proteomes" id="UP001194539"/>
    </source>
</evidence>
<dbReference type="RefSeq" id="WP_197969382.1">
    <property type="nucleotide sequence ID" value="NZ_JACEGD010000056.1"/>
</dbReference>
<feature type="domain" description="MOSC" evidence="1">
    <location>
        <begin position="27"/>
        <end position="175"/>
    </location>
</feature>